<accession>A0A1M7Y0T7</accession>
<dbReference type="InterPro" id="IPR046082">
    <property type="entry name" value="DUF6100"/>
</dbReference>
<dbReference type="RefSeq" id="WP_073587532.1">
    <property type="nucleotide sequence ID" value="NZ_FRFD01000003.1"/>
</dbReference>
<name>A0A1M7Y0T7_9FIRM</name>
<keyword evidence="2" id="KW-1185">Reference proteome</keyword>
<dbReference type="Proteomes" id="UP000184612">
    <property type="component" value="Unassembled WGS sequence"/>
</dbReference>
<gene>
    <name evidence="1" type="ORF">SAMN02745217_00878</name>
</gene>
<dbReference type="STRING" id="1121345.SAMN02745217_00878"/>
<proteinExistence type="predicted"/>
<evidence type="ECO:0000313" key="2">
    <source>
        <dbReference type="Proteomes" id="UP000184612"/>
    </source>
</evidence>
<reference evidence="1 2" key="1">
    <citation type="submission" date="2016-12" db="EMBL/GenBank/DDBJ databases">
        <authorList>
            <person name="Song W.-J."/>
            <person name="Kurnit D.M."/>
        </authorList>
    </citation>
    <scope>NUCLEOTIDE SEQUENCE [LARGE SCALE GENOMIC DNA]</scope>
    <source>
        <strain evidence="1 2">DSM 12503</strain>
    </source>
</reference>
<organism evidence="1 2">
    <name type="scientific">Anaerocolumna xylanovorans DSM 12503</name>
    <dbReference type="NCBI Taxonomy" id="1121345"/>
    <lineage>
        <taxon>Bacteria</taxon>
        <taxon>Bacillati</taxon>
        <taxon>Bacillota</taxon>
        <taxon>Clostridia</taxon>
        <taxon>Lachnospirales</taxon>
        <taxon>Lachnospiraceae</taxon>
        <taxon>Anaerocolumna</taxon>
    </lineage>
</organism>
<dbReference type="Pfam" id="PF19595">
    <property type="entry name" value="DUF6100"/>
    <property type="match status" value="1"/>
</dbReference>
<dbReference type="OrthoDB" id="1895026at2"/>
<sequence>MERQIIYKRINVILDELSRLQNTLYGMSMTDIQRYMENYETLATDAALRGEQIACRLRHVIYMTTCIKKTEYMKSAAQIQGINIEENDGILEVTFPSLLPGRKQWQSSEFLMDSLYFALSDYTDRHRVHKFKDCVICFVSIYNRELPSRRIRDYDNMELKQALDMVATFFMTDDGGRYCDAYNTTELGETDCTRILIMEKGRFPKWLIARLNRAEGISDFSGF</sequence>
<evidence type="ECO:0000313" key="1">
    <source>
        <dbReference type="EMBL" id="SHO45225.1"/>
    </source>
</evidence>
<protein>
    <submittedName>
        <fullName evidence="1">Uncharacterized protein</fullName>
    </submittedName>
</protein>
<dbReference type="EMBL" id="FRFD01000003">
    <property type="protein sequence ID" value="SHO45225.1"/>
    <property type="molecule type" value="Genomic_DNA"/>
</dbReference>
<dbReference type="AlphaFoldDB" id="A0A1M7Y0T7"/>